<dbReference type="Proteomes" id="UP000835287">
    <property type="component" value="Chromosome"/>
</dbReference>
<dbReference type="InterPro" id="IPR001478">
    <property type="entry name" value="PDZ"/>
</dbReference>
<dbReference type="Pfam" id="PF13180">
    <property type="entry name" value="PDZ_2"/>
    <property type="match status" value="1"/>
</dbReference>
<feature type="signal peptide" evidence="1">
    <location>
        <begin position="1"/>
        <end position="25"/>
    </location>
</feature>
<dbReference type="Proteomes" id="UP000835243">
    <property type="component" value="Chromosome"/>
</dbReference>
<dbReference type="Gene3D" id="2.30.42.10">
    <property type="match status" value="1"/>
</dbReference>
<dbReference type="RefSeq" id="WP_236613600.1">
    <property type="nucleotide sequence ID" value="NZ_CP062164.1"/>
</dbReference>
<evidence type="ECO:0000313" key="4">
    <source>
        <dbReference type="EMBL" id="CAE6837110.1"/>
    </source>
</evidence>
<feature type="chain" id="PRO_5044689938" description="PDZ domain-containing protein" evidence="1">
    <location>
        <begin position="26"/>
        <end position="156"/>
    </location>
</feature>
<name>A0A8D6VL84_9XANT</name>
<reference evidence="3 5" key="1">
    <citation type="submission" date="2021-02" db="EMBL/GenBank/DDBJ databases">
        <authorList>
            <person name="Pothier F. J."/>
        </authorList>
    </citation>
    <scope>NUCLEOTIDE SEQUENCE</scope>
    <source>
        <strain evidence="4 5">301</strain>
        <strain evidence="3">CFBP 1159</strain>
    </source>
</reference>
<sequence length="156" mass="16447">MHSIVHPRSVAGVFAIAAMIGTLHAGSGACARAATQTTSEVTERTVLRIDDHQLRWRHNAQTLVLTATAAGVLVTQASDIPALQLRKGDQLRAADGRSIATVENLLHALRAAAGRPVQVQVARGQARMGLTWTAATYAPLFPPLAPAPPASPQQVR</sequence>
<evidence type="ECO:0000313" key="3">
    <source>
        <dbReference type="EMBL" id="CAE6832660.1"/>
    </source>
</evidence>
<protein>
    <recommendedName>
        <fullName evidence="2">PDZ domain-containing protein</fullName>
    </recommendedName>
</protein>
<evidence type="ECO:0000313" key="5">
    <source>
        <dbReference type="Proteomes" id="UP000835287"/>
    </source>
</evidence>
<organism evidence="3">
    <name type="scientific">Xanthomonas arboricola pv. corylina</name>
    <dbReference type="NCBI Taxonomy" id="487821"/>
    <lineage>
        <taxon>Bacteria</taxon>
        <taxon>Pseudomonadati</taxon>
        <taxon>Pseudomonadota</taxon>
        <taxon>Gammaproteobacteria</taxon>
        <taxon>Lysobacterales</taxon>
        <taxon>Lysobacteraceae</taxon>
        <taxon>Xanthomonas</taxon>
    </lineage>
</organism>
<dbReference type="EMBL" id="HG992338">
    <property type="protein sequence ID" value="CAE6837132.1"/>
    <property type="molecule type" value="Genomic_DNA"/>
</dbReference>
<dbReference type="EMBL" id="HG992338">
    <property type="protein sequence ID" value="CAE6837110.1"/>
    <property type="molecule type" value="Genomic_DNA"/>
</dbReference>
<evidence type="ECO:0000259" key="2">
    <source>
        <dbReference type="Pfam" id="PF13180"/>
    </source>
</evidence>
<dbReference type="AlphaFoldDB" id="A0A8D6VL84"/>
<dbReference type="EMBL" id="HG992341">
    <property type="protein sequence ID" value="CAE6832641.1"/>
    <property type="molecule type" value="Genomic_DNA"/>
</dbReference>
<keyword evidence="5" id="KW-1185">Reference proteome</keyword>
<proteinExistence type="predicted"/>
<evidence type="ECO:0000256" key="1">
    <source>
        <dbReference type="SAM" id="SignalP"/>
    </source>
</evidence>
<gene>
    <name evidence="3" type="ORF">CFBP1159_36490</name>
    <name evidence="4" type="ORF">XAC301_37640</name>
</gene>
<dbReference type="SUPFAM" id="SSF50156">
    <property type="entry name" value="PDZ domain-like"/>
    <property type="match status" value="1"/>
</dbReference>
<keyword evidence="1" id="KW-0732">Signal</keyword>
<dbReference type="EMBL" id="HG992341">
    <property type="protein sequence ID" value="CAE6832660.1"/>
    <property type="molecule type" value="Genomic_DNA"/>
</dbReference>
<dbReference type="InterPro" id="IPR036034">
    <property type="entry name" value="PDZ_sf"/>
</dbReference>
<feature type="domain" description="PDZ" evidence="2">
    <location>
        <begin position="71"/>
        <end position="126"/>
    </location>
</feature>
<accession>A0A8D6VL84</accession>